<dbReference type="AlphaFoldDB" id="A0A1Q8TBT4"/>
<evidence type="ECO:0008006" key="3">
    <source>
        <dbReference type="Google" id="ProtNLM"/>
    </source>
</evidence>
<gene>
    <name evidence="1" type="ORF">BTW10_11490</name>
</gene>
<evidence type="ECO:0000313" key="2">
    <source>
        <dbReference type="Proteomes" id="UP000186806"/>
    </source>
</evidence>
<sequence>MLQRALTSPGIGSETSSSAASVWIKKLSRVCTRYDKLASCFRAMVCLACIDRCLRADFPGRTYSHESNISQKIWGSLLRGRIEEYFFFNSHGYKNLRY</sequence>
<dbReference type="Proteomes" id="UP000186806">
    <property type="component" value="Unassembled WGS sequence"/>
</dbReference>
<evidence type="ECO:0000313" key="1">
    <source>
        <dbReference type="EMBL" id="OLO11088.1"/>
    </source>
</evidence>
<keyword evidence="2" id="KW-1185">Reference proteome</keyword>
<proteinExistence type="predicted"/>
<reference evidence="1 2" key="1">
    <citation type="submission" date="2016-12" db="EMBL/GenBank/DDBJ databases">
        <title>Draft genome sequences of strains Salinicola socius SMB35, Salinicola sp. MH3R3-1 and Chromohalobacter sp. SMB17 from the Verkhnekamsk potash mining region of Russia.</title>
        <authorList>
            <person name="Mavrodi D.V."/>
            <person name="Olsson B.E."/>
            <person name="Korsakova E.S."/>
            <person name="Pyankova A."/>
            <person name="Mavrodi O.V."/>
            <person name="Plotnikova E.G."/>
        </authorList>
    </citation>
    <scope>NUCLEOTIDE SEQUENCE [LARGE SCALE GENOMIC DNA]</scope>
    <source>
        <strain evidence="1 2">SMB17</strain>
    </source>
</reference>
<accession>A0A1Q8TBT4</accession>
<name>A0A1Q8TBT4_9GAMM</name>
<protein>
    <recommendedName>
        <fullName evidence="3">Transposase DDE domain-containing protein</fullName>
    </recommendedName>
</protein>
<organism evidence="1 2">
    <name type="scientific">Chromohalobacter japonicus</name>
    <dbReference type="NCBI Taxonomy" id="223900"/>
    <lineage>
        <taxon>Bacteria</taxon>
        <taxon>Pseudomonadati</taxon>
        <taxon>Pseudomonadota</taxon>
        <taxon>Gammaproteobacteria</taxon>
        <taxon>Oceanospirillales</taxon>
        <taxon>Halomonadaceae</taxon>
        <taxon>Chromohalobacter</taxon>
    </lineage>
</organism>
<dbReference type="EMBL" id="MSDQ01000027">
    <property type="protein sequence ID" value="OLO11088.1"/>
    <property type="molecule type" value="Genomic_DNA"/>
</dbReference>
<comment type="caution">
    <text evidence="1">The sequence shown here is derived from an EMBL/GenBank/DDBJ whole genome shotgun (WGS) entry which is preliminary data.</text>
</comment>